<organism evidence="7 8">
    <name type="scientific">Paenibacillus montaniterrae</name>
    <dbReference type="NCBI Taxonomy" id="429341"/>
    <lineage>
        <taxon>Bacteria</taxon>
        <taxon>Bacillati</taxon>
        <taxon>Bacillota</taxon>
        <taxon>Bacilli</taxon>
        <taxon>Bacillales</taxon>
        <taxon>Paenibacillaceae</taxon>
        <taxon>Paenibacillus</taxon>
    </lineage>
</organism>
<protein>
    <submittedName>
        <fullName evidence="7">Cytochrome c oxidase assembly factor CtaG</fullName>
    </submittedName>
</protein>
<evidence type="ECO:0000256" key="5">
    <source>
        <dbReference type="ARBA" id="ARBA00023136"/>
    </source>
</evidence>
<gene>
    <name evidence="7" type="ORF">J40TS1_22760</name>
</gene>
<sequence>MLGLQYFSFQAVWSPMFLFATIALIIGYLYVVGPWRERHFPMESPVALGKKLLFITAALLYYLAYEGPLSLLGHIMFSFHMTNMALLYLIVPPMVLASVPGYVWKFAFSASFWRKLKFLMHPIVTLILFNMMFSVYHIPVVHDYVMTNFVIHRLYYLVMLIAAFMMWWHVITPIKGMEQMSHVKRMAYIFANGVLLTPACALIIFSSDPLYAVYNDPQVWVNAMGYCVPGDTSFLIKKFEGPQFFSSFTTLEDQQAGGIIMKLIQEVTYGVLLAMVFREWFTREHKQEAIDEQLLQDALAIKQK</sequence>
<feature type="transmembrane region" description="Helical" evidence="6">
    <location>
        <begin position="12"/>
        <end position="31"/>
    </location>
</feature>
<evidence type="ECO:0000256" key="3">
    <source>
        <dbReference type="ARBA" id="ARBA00022692"/>
    </source>
</evidence>
<keyword evidence="2" id="KW-1003">Cell membrane</keyword>
<evidence type="ECO:0000313" key="7">
    <source>
        <dbReference type="EMBL" id="GIP16634.1"/>
    </source>
</evidence>
<dbReference type="GO" id="GO:0005886">
    <property type="term" value="C:plasma membrane"/>
    <property type="evidence" value="ECO:0007669"/>
    <property type="project" value="UniProtKB-SubCell"/>
</dbReference>
<dbReference type="Proteomes" id="UP000683139">
    <property type="component" value="Unassembled WGS sequence"/>
</dbReference>
<dbReference type="InterPro" id="IPR014108">
    <property type="entry name" value="Caa3-assmbl_CtaG"/>
</dbReference>
<feature type="transmembrane region" description="Helical" evidence="6">
    <location>
        <begin position="52"/>
        <end position="79"/>
    </location>
</feature>
<dbReference type="InterPro" id="IPR019108">
    <property type="entry name" value="Caa3_assmbl_CtaG-rel"/>
</dbReference>
<dbReference type="RefSeq" id="WP_213515021.1">
    <property type="nucleotide sequence ID" value="NZ_BOSE01000003.1"/>
</dbReference>
<name>A0A919YQV6_9BACL</name>
<keyword evidence="3 6" id="KW-0812">Transmembrane</keyword>
<feature type="transmembrane region" description="Helical" evidence="6">
    <location>
        <begin position="256"/>
        <end position="277"/>
    </location>
</feature>
<comment type="caution">
    <text evidence="7">The sequence shown here is derived from an EMBL/GenBank/DDBJ whole genome shotgun (WGS) entry which is preliminary data.</text>
</comment>
<reference evidence="7" key="1">
    <citation type="submission" date="2021-03" db="EMBL/GenBank/DDBJ databases">
        <title>Antimicrobial resistance genes in bacteria isolated from Japanese honey, and their potential for conferring macrolide and lincosamide resistance in the American foulbrood pathogen Paenibacillus larvae.</title>
        <authorList>
            <person name="Okamoto M."/>
            <person name="Kumagai M."/>
            <person name="Kanamori H."/>
            <person name="Takamatsu D."/>
        </authorList>
    </citation>
    <scope>NUCLEOTIDE SEQUENCE</scope>
    <source>
        <strain evidence="7">J40TS1</strain>
    </source>
</reference>
<keyword evidence="5 6" id="KW-0472">Membrane</keyword>
<keyword evidence="8" id="KW-1185">Reference proteome</keyword>
<dbReference type="AlphaFoldDB" id="A0A919YQV6"/>
<feature type="transmembrane region" description="Helical" evidence="6">
    <location>
        <begin position="186"/>
        <end position="205"/>
    </location>
</feature>
<proteinExistence type="predicted"/>
<keyword evidence="4 6" id="KW-1133">Transmembrane helix</keyword>
<dbReference type="Pfam" id="PF09678">
    <property type="entry name" value="Caa3_CtaG"/>
    <property type="match status" value="1"/>
</dbReference>
<evidence type="ECO:0000313" key="8">
    <source>
        <dbReference type="Proteomes" id="UP000683139"/>
    </source>
</evidence>
<evidence type="ECO:0000256" key="6">
    <source>
        <dbReference type="SAM" id="Phobius"/>
    </source>
</evidence>
<dbReference type="EMBL" id="BOSE01000003">
    <property type="protein sequence ID" value="GIP16634.1"/>
    <property type="molecule type" value="Genomic_DNA"/>
</dbReference>
<accession>A0A919YQV6</accession>
<feature type="transmembrane region" description="Helical" evidence="6">
    <location>
        <begin position="154"/>
        <end position="174"/>
    </location>
</feature>
<evidence type="ECO:0000256" key="4">
    <source>
        <dbReference type="ARBA" id="ARBA00022989"/>
    </source>
</evidence>
<feature type="transmembrane region" description="Helical" evidence="6">
    <location>
        <begin position="85"/>
        <end position="104"/>
    </location>
</feature>
<feature type="transmembrane region" description="Helical" evidence="6">
    <location>
        <begin position="116"/>
        <end position="138"/>
    </location>
</feature>
<evidence type="ECO:0000256" key="2">
    <source>
        <dbReference type="ARBA" id="ARBA00022475"/>
    </source>
</evidence>
<dbReference type="NCBIfam" id="TIGR02737">
    <property type="entry name" value="caa3_CtaG"/>
    <property type="match status" value="1"/>
</dbReference>
<comment type="subcellular location">
    <subcellularLocation>
        <location evidence="1">Cell membrane</location>
        <topology evidence="1">Multi-pass membrane protein</topology>
    </subcellularLocation>
</comment>
<evidence type="ECO:0000256" key="1">
    <source>
        <dbReference type="ARBA" id="ARBA00004651"/>
    </source>
</evidence>